<evidence type="ECO:0000313" key="3">
    <source>
        <dbReference type="Proteomes" id="UP000198525"/>
    </source>
</evidence>
<accession>A0A1G8QYC5</accession>
<dbReference type="AlphaFoldDB" id="A0A1G8QYC5"/>
<evidence type="ECO:0008006" key="4">
    <source>
        <dbReference type="Google" id="ProtNLM"/>
    </source>
</evidence>
<dbReference type="GO" id="GO:0008146">
    <property type="term" value="F:sulfotransferase activity"/>
    <property type="evidence" value="ECO:0007669"/>
    <property type="project" value="InterPro"/>
</dbReference>
<name>A0A1G8QYC5_9GAMM</name>
<evidence type="ECO:0000313" key="2">
    <source>
        <dbReference type="EMBL" id="SDJ09623.1"/>
    </source>
</evidence>
<sequence length="276" mass="31341">MKVKPNFIGIGGQKCASTWLSECLRSHPEIFMSSPKELRYFVDNENKGLEWYLAFFENAADYKYRGEFASNYIYWPGSAQKIKDALGDVKIIAVVREPVSRALSHIKHLIRDGSLPEMSGEIPQNSLEDIIGKHPEVLSNSCYLPGLKKYCEVFGDASVFIVCQSTCLNNGRHVLGELWSFLGVCESADITEADQVVSAGVNPKFSWLENLRAKVFVFSKYRAPWLINWVKRTGFSSLYRKVNRGDELVFSPEAAEYLKELCADDWRATQKMLTVR</sequence>
<protein>
    <recommendedName>
        <fullName evidence="4">Sulfotransferase domain-containing protein</fullName>
    </recommendedName>
</protein>
<dbReference type="Proteomes" id="UP000198525">
    <property type="component" value="Unassembled WGS sequence"/>
</dbReference>
<evidence type="ECO:0000256" key="1">
    <source>
        <dbReference type="ARBA" id="ARBA00022679"/>
    </source>
</evidence>
<dbReference type="InterPro" id="IPR037359">
    <property type="entry name" value="NST/OST"/>
</dbReference>
<keyword evidence="3" id="KW-1185">Reference proteome</keyword>
<dbReference type="SUPFAM" id="SSF52540">
    <property type="entry name" value="P-loop containing nucleoside triphosphate hydrolases"/>
    <property type="match status" value="1"/>
</dbReference>
<organism evidence="2 3">
    <name type="scientific">Billgrantia gudaonensis</name>
    <dbReference type="NCBI Taxonomy" id="376427"/>
    <lineage>
        <taxon>Bacteria</taxon>
        <taxon>Pseudomonadati</taxon>
        <taxon>Pseudomonadota</taxon>
        <taxon>Gammaproteobacteria</taxon>
        <taxon>Oceanospirillales</taxon>
        <taxon>Halomonadaceae</taxon>
        <taxon>Billgrantia</taxon>
    </lineage>
</organism>
<gene>
    <name evidence="2" type="ORF">SAMN04487954_10328</name>
</gene>
<dbReference type="STRING" id="376427.SAMN04487954_10328"/>
<dbReference type="PANTHER" id="PTHR10605:SF56">
    <property type="entry name" value="BIFUNCTIONAL HEPARAN SULFATE N-DEACETYLASE_N-SULFOTRANSFERASE"/>
    <property type="match status" value="1"/>
</dbReference>
<dbReference type="Gene3D" id="3.40.50.300">
    <property type="entry name" value="P-loop containing nucleotide triphosphate hydrolases"/>
    <property type="match status" value="1"/>
</dbReference>
<keyword evidence="1" id="KW-0808">Transferase</keyword>
<dbReference type="OrthoDB" id="9075305at2"/>
<dbReference type="RefSeq" id="WP_143005067.1">
    <property type="nucleotide sequence ID" value="NZ_FNES01000003.1"/>
</dbReference>
<proteinExistence type="predicted"/>
<dbReference type="PANTHER" id="PTHR10605">
    <property type="entry name" value="HEPARAN SULFATE SULFOTRANSFERASE"/>
    <property type="match status" value="1"/>
</dbReference>
<reference evidence="2 3" key="1">
    <citation type="submission" date="2016-10" db="EMBL/GenBank/DDBJ databases">
        <authorList>
            <person name="de Groot N.N."/>
        </authorList>
    </citation>
    <scope>NUCLEOTIDE SEQUENCE [LARGE SCALE GENOMIC DNA]</scope>
    <source>
        <strain evidence="2 3">CGMCC 1.6133</strain>
    </source>
</reference>
<dbReference type="EMBL" id="FNES01000003">
    <property type="protein sequence ID" value="SDJ09623.1"/>
    <property type="molecule type" value="Genomic_DNA"/>
</dbReference>
<dbReference type="InterPro" id="IPR027417">
    <property type="entry name" value="P-loop_NTPase"/>
</dbReference>